<organism evidence="2 3">
    <name type="scientific">Mytilus edulis</name>
    <name type="common">Blue mussel</name>
    <dbReference type="NCBI Taxonomy" id="6550"/>
    <lineage>
        <taxon>Eukaryota</taxon>
        <taxon>Metazoa</taxon>
        <taxon>Spiralia</taxon>
        <taxon>Lophotrochozoa</taxon>
        <taxon>Mollusca</taxon>
        <taxon>Bivalvia</taxon>
        <taxon>Autobranchia</taxon>
        <taxon>Pteriomorphia</taxon>
        <taxon>Mytilida</taxon>
        <taxon>Mytiloidea</taxon>
        <taxon>Mytilidae</taxon>
        <taxon>Mytilinae</taxon>
        <taxon>Mytilus</taxon>
    </lineage>
</organism>
<name>A0A8S3UGL2_MYTED</name>
<protein>
    <submittedName>
        <fullName evidence="2">PAXIP1</fullName>
    </submittedName>
</protein>
<dbReference type="AlphaFoldDB" id="A0A8S3UGL2"/>
<dbReference type="EMBL" id="CAJPWZ010002680">
    <property type="protein sequence ID" value="CAG2242637.1"/>
    <property type="molecule type" value="Genomic_DNA"/>
</dbReference>
<gene>
    <name evidence="2" type="ORF">MEDL_54801</name>
</gene>
<keyword evidence="3" id="KW-1185">Reference proteome</keyword>
<evidence type="ECO:0000313" key="2">
    <source>
        <dbReference type="EMBL" id="CAG2242637.1"/>
    </source>
</evidence>
<dbReference type="Proteomes" id="UP000683360">
    <property type="component" value="Unassembled WGS sequence"/>
</dbReference>
<accession>A0A8S3UGL2</accession>
<proteinExistence type="predicted"/>
<feature type="region of interest" description="Disordered" evidence="1">
    <location>
        <begin position="1"/>
        <end position="28"/>
    </location>
</feature>
<evidence type="ECO:0000256" key="1">
    <source>
        <dbReference type="SAM" id="MobiDB-lite"/>
    </source>
</evidence>
<sequence>MIVEIKERKPTPTDENHDFHRFNKSKPEFNKRRNEYVNGNNTIPKKPRQEVANKENISLPFGNIIFPIGSLSSPEKQERRIILAPKELIVPPNPASYPPVLIARPQSVSTPIFNETTITNENVVINDNFSEENTESYQHLTQTRGVQFTTYRDGRIYHRTSRHSK</sequence>
<evidence type="ECO:0000313" key="3">
    <source>
        <dbReference type="Proteomes" id="UP000683360"/>
    </source>
</evidence>
<dbReference type="OrthoDB" id="10394899at2759"/>
<reference evidence="2" key="1">
    <citation type="submission" date="2021-03" db="EMBL/GenBank/DDBJ databases">
        <authorList>
            <person name="Bekaert M."/>
        </authorList>
    </citation>
    <scope>NUCLEOTIDE SEQUENCE</scope>
</reference>
<comment type="caution">
    <text evidence="2">The sequence shown here is derived from an EMBL/GenBank/DDBJ whole genome shotgun (WGS) entry which is preliminary data.</text>
</comment>